<dbReference type="AlphaFoldDB" id="A0A9P1CKV5"/>
<dbReference type="EMBL" id="CAMXCT030001813">
    <property type="protein sequence ID" value="CAL4780598.1"/>
    <property type="molecule type" value="Genomic_DNA"/>
</dbReference>
<evidence type="ECO:0000313" key="3">
    <source>
        <dbReference type="EMBL" id="CAL4780598.1"/>
    </source>
</evidence>
<reference evidence="3 4" key="2">
    <citation type="submission" date="2024-05" db="EMBL/GenBank/DDBJ databases">
        <authorList>
            <person name="Chen Y."/>
            <person name="Shah S."/>
            <person name="Dougan E. K."/>
            <person name="Thang M."/>
            <person name="Chan C."/>
        </authorList>
    </citation>
    <scope>NUCLEOTIDE SEQUENCE [LARGE SCALE GENOMIC DNA]</scope>
</reference>
<dbReference type="EMBL" id="CAMXCT020001813">
    <property type="protein sequence ID" value="CAL1146661.1"/>
    <property type="molecule type" value="Genomic_DNA"/>
</dbReference>
<dbReference type="Proteomes" id="UP001152797">
    <property type="component" value="Unassembled WGS sequence"/>
</dbReference>
<keyword evidence="3" id="KW-0695">RNA-directed DNA polymerase</keyword>
<evidence type="ECO:0000313" key="2">
    <source>
        <dbReference type="EMBL" id="CAI3993286.1"/>
    </source>
</evidence>
<comment type="caution">
    <text evidence="2">The sequence shown here is derived from an EMBL/GenBank/DDBJ whole genome shotgun (WGS) entry which is preliminary data.</text>
</comment>
<keyword evidence="4" id="KW-1185">Reference proteome</keyword>
<evidence type="ECO:0000313" key="4">
    <source>
        <dbReference type="Proteomes" id="UP001152797"/>
    </source>
</evidence>
<evidence type="ECO:0000256" key="1">
    <source>
        <dbReference type="SAM" id="MobiDB-lite"/>
    </source>
</evidence>
<feature type="region of interest" description="Disordered" evidence="1">
    <location>
        <begin position="155"/>
        <end position="205"/>
    </location>
</feature>
<keyword evidence="3" id="KW-0808">Transferase</keyword>
<organism evidence="2">
    <name type="scientific">Cladocopium goreaui</name>
    <dbReference type="NCBI Taxonomy" id="2562237"/>
    <lineage>
        <taxon>Eukaryota</taxon>
        <taxon>Sar</taxon>
        <taxon>Alveolata</taxon>
        <taxon>Dinophyceae</taxon>
        <taxon>Suessiales</taxon>
        <taxon>Symbiodiniaceae</taxon>
        <taxon>Cladocopium</taxon>
    </lineage>
</organism>
<dbReference type="EMBL" id="CAMXCT010001813">
    <property type="protein sequence ID" value="CAI3993286.1"/>
    <property type="molecule type" value="Genomic_DNA"/>
</dbReference>
<sequence length="707" mass="79434">MAQLALDDPAALKKLLEDCAVPAPTVANLNLLGYRSVALLGFAVPSDGHAKGGIPCEPNLATAAKPKLSLSEYKELKLKFVEHFPGELLTPESTPSFMFLASLKEQVDAGTWTWTPWRHRISEHAEMLFQENRKPRSDHQLLQRMLNQQELMDFPEASVPSGGPDMQTALQPRPRSLHAPTTPKKVEPKATPKKPGTPPPVRKDDRLKDWNESWVRKTFAPFRRLMERLAHRSILPSRTRVLHTDQRTKGHLQLWPWSRPLAIFLWELGQVHQPPSLWLWTVFLPYLSRHSKVATLQAWPSCLPSTFTAQPLTQRVEDGGGLISTAVWHSPQAPDVLGGLRKRWTSRILRMGLHSHILSHFATGSKDPPLSDHQLQGFLMDVREFVDVPDQIWDQALPVAPGQPFRLDLWRLLLREMNDPDIAFLDELVSGVRLGVNNDIPASSLWPLQQSTSVKVVRVANFTLRDREHAKSLHFKSRRIWLGIQIPGSSKRKLLPDTHEALQAWKDVLIGTPFLHDMVPPHHIPLQASADACATANEAGLGGVIRMNGSVMAWFAFTISHSEAKSIFPWVSDSMQKHINVWELLGQFSLAYCLDCSLKGRHTPIAVTFACDNTSAEAAHLKALSTSAGMCHILAAFFRFQRIHNIDVTIQHIPGIWNDDADALSRGRHIPSCTPELRIEVPWKWLCSAIPKFSPSQARIPSTLLSR</sequence>
<protein>
    <submittedName>
        <fullName evidence="3">Reverse transcriptase domain-containing protein</fullName>
    </submittedName>
</protein>
<name>A0A9P1CKV5_9DINO</name>
<proteinExistence type="predicted"/>
<accession>A0A9P1CKV5</accession>
<dbReference type="GO" id="GO:0003964">
    <property type="term" value="F:RNA-directed DNA polymerase activity"/>
    <property type="evidence" value="ECO:0007669"/>
    <property type="project" value="UniProtKB-KW"/>
</dbReference>
<gene>
    <name evidence="2" type="ORF">C1SCF055_LOCUS20051</name>
</gene>
<dbReference type="OrthoDB" id="443543at2759"/>
<reference evidence="2" key="1">
    <citation type="submission" date="2022-10" db="EMBL/GenBank/DDBJ databases">
        <authorList>
            <person name="Chen Y."/>
            <person name="Dougan E. K."/>
            <person name="Chan C."/>
            <person name="Rhodes N."/>
            <person name="Thang M."/>
        </authorList>
    </citation>
    <scope>NUCLEOTIDE SEQUENCE</scope>
</reference>
<keyword evidence="3" id="KW-0548">Nucleotidyltransferase</keyword>